<dbReference type="InterPro" id="IPR023346">
    <property type="entry name" value="Lysozyme-like_dom_sf"/>
</dbReference>
<evidence type="ECO:0000256" key="4">
    <source>
        <dbReference type="ARBA" id="ARBA00022679"/>
    </source>
</evidence>
<keyword evidence="9 11" id="KW-0472">Membrane</keyword>
<evidence type="ECO:0000313" key="14">
    <source>
        <dbReference type="Proteomes" id="UP000655420"/>
    </source>
</evidence>
<keyword evidence="1 11" id="KW-1003">Cell membrane</keyword>
<keyword evidence="7 11" id="KW-0573">Peptidoglycan synthesis</keyword>
<dbReference type="SUPFAM" id="SSF53955">
    <property type="entry name" value="Lysozyme-like"/>
    <property type="match status" value="1"/>
</dbReference>
<evidence type="ECO:0000256" key="10">
    <source>
        <dbReference type="ARBA" id="ARBA00023316"/>
    </source>
</evidence>
<accession>A0A8J7MAE5</accession>
<keyword evidence="5 11" id="KW-0812">Transmembrane</keyword>
<comment type="subcellular location">
    <subcellularLocation>
        <location evidence="11">Cell inner membrane</location>
        <topology evidence="11">Single-pass membrane protein</topology>
    </subcellularLocation>
</comment>
<gene>
    <name evidence="11 13" type="primary">mtgA</name>
    <name evidence="13" type="ORF">H0I76_15315</name>
</gene>
<keyword evidence="10 11" id="KW-0961">Cell wall biogenesis/degradation</keyword>
<keyword evidence="3 11" id="KW-0328">Glycosyltransferase</keyword>
<dbReference type="GO" id="GO:0071555">
    <property type="term" value="P:cell wall organization"/>
    <property type="evidence" value="ECO:0007669"/>
    <property type="project" value="UniProtKB-KW"/>
</dbReference>
<comment type="catalytic activity">
    <reaction evidence="11">
        <text>[GlcNAc-(1-&gt;4)-Mur2Ac(oyl-L-Ala-gamma-D-Glu-L-Lys-D-Ala-D-Ala)](n)-di-trans,octa-cis-undecaprenyl diphosphate + beta-D-GlcNAc-(1-&gt;4)-Mur2Ac(oyl-L-Ala-gamma-D-Glu-L-Lys-D-Ala-D-Ala)-di-trans,octa-cis-undecaprenyl diphosphate = [GlcNAc-(1-&gt;4)-Mur2Ac(oyl-L-Ala-gamma-D-Glu-L-Lys-D-Ala-D-Ala)](n+1)-di-trans,octa-cis-undecaprenyl diphosphate + di-trans,octa-cis-undecaprenyl diphosphate + H(+)</text>
        <dbReference type="Rhea" id="RHEA:23708"/>
        <dbReference type="Rhea" id="RHEA-COMP:9602"/>
        <dbReference type="Rhea" id="RHEA-COMP:9603"/>
        <dbReference type="ChEBI" id="CHEBI:15378"/>
        <dbReference type="ChEBI" id="CHEBI:58405"/>
        <dbReference type="ChEBI" id="CHEBI:60033"/>
        <dbReference type="ChEBI" id="CHEBI:78435"/>
        <dbReference type="EC" id="2.4.99.28"/>
    </reaction>
</comment>
<comment type="similarity">
    <text evidence="11">Belongs to the glycosyltransferase 51 family.</text>
</comment>
<organism evidence="13 14">
    <name type="scientific">Thermohalobaculum xanthum</name>
    <dbReference type="NCBI Taxonomy" id="2753746"/>
    <lineage>
        <taxon>Bacteria</taxon>
        <taxon>Pseudomonadati</taxon>
        <taxon>Pseudomonadota</taxon>
        <taxon>Alphaproteobacteria</taxon>
        <taxon>Rhodobacterales</taxon>
        <taxon>Paracoccaceae</taxon>
        <taxon>Thermohalobaculum</taxon>
    </lineage>
</organism>
<name>A0A8J7MAE5_9RHOB</name>
<sequence length="250" mass="27509">MARKTARKGTLPAKGKARATLGGGRLRRALRALARIVGRVLLVVILWVVLWRVADLPGGLYMAKEWWRLGGIEREWRGLDRISPDLARAVVAAEDARFCQHWGLDLAAIEDALEDRERGRIRGASTITQQTAKNVFLWHGPSWTRKGLEAGFAPLIEVVWGKRRILEVYLNVAEFGEGVFGAQAAARHYFGTDASQLTLRQAAALAAVLPNPKARDPNRLSGKLNRRARQIAGGAETIAARGDDGCFMRG</sequence>
<reference evidence="13" key="1">
    <citation type="submission" date="2020-12" db="EMBL/GenBank/DDBJ databases">
        <title>Bacterial taxonomy.</title>
        <authorList>
            <person name="Pan X."/>
        </authorList>
    </citation>
    <scope>NUCLEOTIDE SEQUENCE</scope>
    <source>
        <strain evidence="13">M0105</strain>
    </source>
</reference>
<dbReference type="Pfam" id="PF00912">
    <property type="entry name" value="Transgly"/>
    <property type="match status" value="1"/>
</dbReference>
<feature type="transmembrane region" description="Helical" evidence="11">
    <location>
        <begin position="36"/>
        <end position="54"/>
    </location>
</feature>
<keyword evidence="8 11" id="KW-1133">Transmembrane helix</keyword>
<evidence type="ECO:0000256" key="5">
    <source>
        <dbReference type="ARBA" id="ARBA00022692"/>
    </source>
</evidence>
<dbReference type="InterPro" id="IPR001264">
    <property type="entry name" value="Glyco_trans_51"/>
</dbReference>
<keyword evidence="14" id="KW-1185">Reference proteome</keyword>
<evidence type="ECO:0000256" key="6">
    <source>
        <dbReference type="ARBA" id="ARBA00022960"/>
    </source>
</evidence>
<evidence type="ECO:0000256" key="1">
    <source>
        <dbReference type="ARBA" id="ARBA00022475"/>
    </source>
</evidence>
<dbReference type="EMBL" id="JAEHHL010000009">
    <property type="protein sequence ID" value="MBK0400567.1"/>
    <property type="molecule type" value="Genomic_DNA"/>
</dbReference>
<keyword evidence="6 11" id="KW-0133">Cell shape</keyword>
<dbReference type="GO" id="GO:0008955">
    <property type="term" value="F:peptidoglycan glycosyltransferase activity"/>
    <property type="evidence" value="ECO:0007669"/>
    <property type="project" value="UniProtKB-UniRule"/>
</dbReference>
<keyword evidence="4 11" id="KW-0808">Transferase</keyword>
<dbReference type="GO" id="GO:0016763">
    <property type="term" value="F:pentosyltransferase activity"/>
    <property type="evidence" value="ECO:0007669"/>
    <property type="project" value="InterPro"/>
</dbReference>
<dbReference type="HAMAP" id="MF_00766">
    <property type="entry name" value="PGT_MtgA"/>
    <property type="match status" value="1"/>
</dbReference>
<comment type="function">
    <text evidence="11">Peptidoglycan polymerase that catalyzes glycan chain elongation from lipid-linked precursors.</text>
</comment>
<dbReference type="UniPathway" id="UPA00219"/>
<dbReference type="GO" id="GO:0009274">
    <property type="term" value="C:peptidoglycan-based cell wall"/>
    <property type="evidence" value="ECO:0007669"/>
    <property type="project" value="InterPro"/>
</dbReference>
<evidence type="ECO:0000256" key="3">
    <source>
        <dbReference type="ARBA" id="ARBA00022676"/>
    </source>
</evidence>
<protein>
    <recommendedName>
        <fullName evidence="11">Biosynthetic peptidoglycan transglycosylase</fullName>
        <ecNumber evidence="11">2.4.99.28</ecNumber>
    </recommendedName>
    <alternativeName>
        <fullName evidence="11">Glycan polymerase</fullName>
    </alternativeName>
    <alternativeName>
        <fullName evidence="11">Peptidoglycan glycosyltransferase MtgA</fullName>
        <shortName evidence="11">PGT</shortName>
    </alternativeName>
</protein>
<dbReference type="PANTHER" id="PTHR30400">
    <property type="entry name" value="MONOFUNCTIONAL BIOSYNTHETIC PEPTIDOGLYCAN TRANSGLYCOSYLASE"/>
    <property type="match status" value="1"/>
</dbReference>
<dbReference type="GO" id="GO:0008360">
    <property type="term" value="P:regulation of cell shape"/>
    <property type="evidence" value="ECO:0007669"/>
    <property type="project" value="UniProtKB-KW"/>
</dbReference>
<evidence type="ECO:0000256" key="2">
    <source>
        <dbReference type="ARBA" id="ARBA00022519"/>
    </source>
</evidence>
<evidence type="ECO:0000259" key="12">
    <source>
        <dbReference type="Pfam" id="PF00912"/>
    </source>
</evidence>
<evidence type="ECO:0000256" key="7">
    <source>
        <dbReference type="ARBA" id="ARBA00022984"/>
    </source>
</evidence>
<dbReference type="GO" id="GO:0005886">
    <property type="term" value="C:plasma membrane"/>
    <property type="evidence" value="ECO:0007669"/>
    <property type="project" value="UniProtKB-SubCell"/>
</dbReference>
<dbReference type="EC" id="2.4.99.28" evidence="11"/>
<dbReference type="PANTHER" id="PTHR30400:SF0">
    <property type="entry name" value="BIOSYNTHETIC PEPTIDOGLYCAN TRANSGLYCOSYLASE"/>
    <property type="match status" value="1"/>
</dbReference>
<dbReference type="NCBIfam" id="TIGR02070">
    <property type="entry name" value="mono_pep_trsgly"/>
    <property type="match status" value="1"/>
</dbReference>
<keyword evidence="2 11" id="KW-0997">Cell inner membrane</keyword>
<dbReference type="InterPro" id="IPR011812">
    <property type="entry name" value="Pep_trsgly"/>
</dbReference>
<proteinExistence type="inferred from homology"/>
<comment type="caution">
    <text evidence="13">The sequence shown here is derived from an EMBL/GenBank/DDBJ whole genome shotgun (WGS) entry which is preliminary data.</text>
</comment>
<evidence type="ECO:0000256" key="11">
    <source>
        <dbReference type="HAMAP-Rule" id="MF_00766"/>
    </source>
</evidence>
<dbReference type="Proteomes" id="UP000655420">
    <property type="component" value="Unassembled WGS sequence"/>
</dbReference>
<dbReference type="InterPro" id="IPR036950">
    <property type="entry name" value="PBP_transglycosylase"/>
</dbReference>
<dbReference type="AlphaFoldDB" id="A0A8J7MAE5"/>
<dbReference type="GO" id="GO:0009252">
    <property type="term" value="P:peptidoglycan biosynthetic process"/>
    <property type="evidence" value="ECO:0007669"/>
    <property type="project" value="UniProtKB-UniRule"/>
</dbReference>
<dbReference type="Gene3D" id="1.10.3810.10">
    <property type="entry name" value="Biosynthetic peptidoglycan transglycosylase-like"/>
    <property type="match status" value="1"/>
</dbReference>
<evidence type="ECO:0000313" key="13">
    <source>
        <dbReference type="EMBL" id="MBK0400567.1"/>
    </source>
</evidence>
<evidence type="ECO:0000256" key="8">
    <source>
        <dbReference type="ARBA" id="ARBA00022989"/>
    </source>
</evidence>
<feature type="domain" description="Glycosyl transferase family 51" evidence="12">
    <location>
        <begin position="73"/>
        <end position="232"/>
    </location>
</feature>
<evidence type="ECO:0000256" key="9">
    <source>
        <dbReference type="ARBA" id="ARBA00023136"/>
    </source>
</evidence>
<comment type="pathway">
    <text evidence="11">Cell wall biogenesis; peptidoglycan biosynthesis.</text>
</comment>